<evidence type="ECO:0000313" key="3">
    <source>
        <dbReference type="Proteomes" id="UP000257200"/>
    </source>
</evidence>
<protein>
    <submittedName>
        <fullName evidence="2">Uncharacterized protein</fullName>
    </submittedName>
</protein>
<dbReference type="GO" id="GO:0008023">
    <property type="term" value="C:transcription elongation factor complex"/>
    <property type="evidence" value="ECO:0007669"/>
    <property type="project" value="TreeGrafter"/>
</dbReference>
<dbReference type="STRING" id="80966.ENSAPOP00000006989"/>
<reference evidence="2" key="2">
    <citation type="submission" date="2025-09" db="UniProtKB">
        <authorList>
            <consortium name="Ensembl"/>
        </authorList>
    </citation>
    <scope>IDENTIFICATION</scope>
</reference>
<dbReference type="InParanoid" id="A0A3Q1ESQ4"/>
<evidence type="ECO:0000313" key="2">
    <source>
        <dbReference type="Ensembl" id="ENSAPOP00000006989.1"/>
    </source>
</evidence>
<evidence type="ECO:0000256" key="1">
    <source>
        <dbReference type="SAM" id="MobiDB-lite"/>
    </source>
</evidence>
<dbReference type="GO" id="GO:0003682">
    <property type="term" value="F:chromatin binding"/>
    <property type="evidence" value="ECO:0007669"/>
    <property type="project" value="TreeGrafter"/>
</dbReference>
<feature type="region of interest" description="Disordered" evidence="1">
    <location>
        <begin position="1"/>
        <end position="104"/>
    </location>
</feature>
<feature type="compositionally biased region" description="Basic and acidic residues" evidence="1">
    <location>
        <begin position="50"/>
        <end position="65"/>
    </location>
</feature>
<accession>A0A3Q1ESQ4</accession>
<organism evidence="2 3">
    <name type="scientific">Acanthochromis polyacanthus</name>
    <name type="common">spiny chromis</name>
    <dbReference type="NCBI Taxonomy" id="80966"/>
    <lineage>
        <taxon>Eukaryota</taxon>
        <taxon>Metazoa</taxon>
        <taxon>Chordata</taxon>
        <taxon>Craniata</taxon>
        <taxon>Vertebrata</taxon>
        <taxon>Euteleostomi</taxon>
        <taxon>Actinopterygii</taxon>
        <taxon>Neopterygii</taxon>
        <taxon>Teleostei</taxon>
        <taxon>Neoteleostei</taxon>
        <taxon>Acanthomorphata</taxon>
        <taxon>Ovalentaria</taxon>
        <taxon>Pomacentridae</taxon>
        <taxon>Acanthochromis</taxon>
    </lineage>
</organism>
<proteinExistence type="predicted"/>
<dbReference type="Proteomes" id="UP000257200">
    <property type="component" value="Unplaced"/>
</dbReference>
<dbReference type="Ensembl" id="ENSAPOT00000005709.1">
    <property type="protein sequence ID" value="ENSAPOP00000006989.1"/>
    <property type="gene ID" value="ENSAPOG00000008871.1"/>
</dbReference>
<dbReference type="PANTHER" id="PTHR47827">
    <property type="entry name" value="AHD DOMAIN-CONTAINING PROTEIN"/>
    <property type="match status" value="1"/>
</dbReference>
<reference evidence="2" key="1">
    <citation type="submission" date="2025-08" db="UniProtKB">
        <authorList>
            <consortium name="Ensembl"/>
        </authorList>
    </citation>
    <scope>IDENTIFICATION</scope>
</reference>
<feature type="compositionally biased region" description="Basic and acidic residues" evidence="1">
    <location>
        <begin position="1"/>
        <end position="41"/>
    </location>
</feature>
<dbReference type="GO" id="GO:0045893">
    <property type="term" value="P:positive regulation of DNA-templated transcription"/>
    <property type="evidence" value="ECO:0007669"/>
    <property type="project" value="TreeGrafter"/>
</dbReference>
<sequence length="210" mass="23913">MDHKDKPPKDLKEPKSAFRDSGWEPSKAPKEPSRKPKENQPLRDINPKMGFKEPKSLSKEHRIEGMTHGAGLNKRLSAPDCDDHMTKKRKKGFVDSSGKQTSGIDTQHLDKKLLKDRSQMRMSKLQSDGDEAECRKVTTLPPFQELVGHNDSDVEDQSTKSDVSRHILVLLGHYTNTETDLSYDTITPGQPMSLYYPRVLNSSYFHRLLI</sequence>
<keyword evidence="3" id="KW-1185">Reference proteome</keyword>
<name>A0A3Q1ESQ4_9TELE</name>
<dbReference type="AlphaFoldDB" id="A0A3Q1ESQ4"/>
<dbReference type="PANTHER" id="PTHR47827:SF5">
    <property type="entry name" value="PROTEIN AF-9"/>
    <property type="match status" value="1"/>
</dbReference>
<dbReference type="InterPro" id="IPR052790">
    <property type="entry name" value="YEATS_domain"/>
</dbReference>
<dbReference type="GeneTree" id="ENSGT00940000155903"/>